<feature type="transmembrane region" description="Helical" evidence="1">
    <location>
        <begin position="96"/>
        <end position="121"/>
    </location>
</feature>
<dbReference type="GO" id="GO:0016301">
    <property type="term" value="F:kinase activity"/>
    <property type="evidence" value="ECO:0007669"/>
    <property type="project" value="UniProtKB-KW"/>
</dbReference>
<proteinExistence type="predicted"/>
<dbReference type="PANTHER" id="PTHR34220:SF9">
    <property type="entry name" value="SIGNAL TRANSDUCTION HISTIDINE KINASE INTERNAL REGION DOMAIN-CONTAINING PROTEIN"/>
    <property type="match status" value="1"/>
</dbReference>
<name>A0ABU5DFW7_9BURK</name>
<comment type="caution">
    <text evidence="3">The sequence shown here is derived from an EMBL/GenBank/DDBJ whole genome shotgun (WGS) entry which is preliminary data.</text>
</comment>
<gene>
    <name evidence="3" type="ORF">SNE35_05980</name>
</gene>
<dbReference type="Proteomes" id="UP001285263">
    <property type="component" value="Unassembled WGS sequence"/>
</dbReference>
<feature type="domain" description="Signal transduction histidine kinase internal region" evidence="2">
    <location>
        <begin position="195"/>
        <end position="265"/>
    </location>
</feature>
<dbReference type="InterPro" id="IPR010559">
    <property type="entry name" value="Sig_transdc_His_kin_internal"/>
</dbReference>
<reference evidence="3 4" key="1">
    <citation type="submission" date="2023-11" db="EMBL/GenBank/DDBJ databases">
        <title>Paucibacter sp. nov., isolated from fresh soil in Korea.</title>
        <authorList>
            <person name="Le N.T.T."/>
        </authorList>
    </citation>
    <scope>NUCLEOTIDE SEQUENCE [LARGE SCALE GENOMIC DNA]</scope>
    <source>
        <strain evidence="3 4">R3-3</strain>
    </source>
</reference>
<keyword evidence="1" id="KW-0472">Membrane</keyword>
<evidence type="ECO:0000259" key="2">
    <source>
        <dbReference type="Pfam" id="PF06580"/>
    </source>
</evidence>
<keyword evidence="4" id="KW-1185">Reference proteome</keyword>
<protein>
    <submittedName>
        <fullName evidence="3">Histidine kinase</fullName>
    </submittedName>
</protein>
<evidence type="ECO:0000313" key="3">
    <source>
        <dbReference type="EMBL" id="MDY0744042.1"/>
    </source>
</evidence>
<dbReference type="Pfam" id="PF06580">
    <property type="entry name" value="His_kinase"/>
    <property type="match status" value="1"/>
</dbReference>
<evidence type="ECO:0000256" key="1">
    <source>
        <dbReference type="SAM" id="Phobius"/>
    </source>
</evidence>
<dbReference type="EMBL" id="JAXCLA010000002">
    <property type="protein sequence ID" value="MDY0744042.1"/>
    <property type="molecule type" value="Genomic_DNA"/>
</dbReference>
<feature type="transmembrane region" description="Helical" evidence="1">
    <location>
        <begin position="33"/>
        <end position="52"/>
    </location>
</feature>
<keyword evidence="1" id="KW-0812">Transmembrane</keyword>
<dbReference type="RefSeq" id="WP_320421950.1">
    <property type="nucleotide sequence ID" value="NZ_JAXCLA010000002.1"/>
</dbReference>
<organism evidence="3 4">
    <name type="scientific">Roseateles agri</name>
    <dbReference type="NCBI Taxonomy" id="3098619"/>
    <lineage>
        <taxon>Bacteria</taxon>
        <taxon>Pseudomonadati</taxon>
        <taxon>Pseudomonadota</taxon>
        <taxon>Betaproteobacteria</taxon>
        <taxon>Burkholderiales</taxon>
        <taxon>Sphaerotilaceae</taxon>
        <taxon>Roseateles</taxon>
    </lineage>
</organism>
<dbReference type="PANTHER" id="PTHR34220">
    <property type="entry name" value="SENSOR HISTIDINE KINASE YPDA"/>
    <property type="match status" value="1"/>
</dbReference>
<feature type="transmembrane region" description="Helical" evidence="1">
    <location>
        <begin position="64"/>
        <end position="84"/>
    </location>
</feature>
<sequence>MTTVPATPADAAPDTSPLAHLFAAWRSVRRRELAVFALAGALIGLIDLGSLLEVGLEETLLPVLTRMVMPVVATLLLLAVWLPADRSSPTNPRRTLWLVLAALAGALLSNVALTPLVHLLPWPTVGEIMRMKKGLPPVDDMSPTTLLGGILGDFMPMAMMLAVLEQLGRRRRAEESVQRMLQEHGRLRRQAMASRLAALQAQVEPQLLFDALVDIEQAYARSDEAAPARMEQLIRHLRVALPRLREPGTRLDAEAELLESYLAVLQGLGHPPLDFRIELPEALRGASVPPMILLPLLQRALKLAVTAPTRCTLSASDNLRVTLSFDRPGLGKLGESDAEMDALAERLRVLSSGAARLRCEATPEGGTRFILELS</sequence>
<evidence type="ECO:0000313" key="4">
    <source>
        <dbReference type="Proteomes" id="UP001285263"/>
    </source>
</evidence>
<keyword evidence="3" id="KW-0418">Kinase</keyword>
<keyword evidence="1" id="KW-1133">Transmembrane helix</keyword>
<dbReference type="InterPro" id="IPR050640">
    <property type="entry name" value="Bact_2-comp_sensor_kinase"/>
</dbReference>
<feature type="transmembrane region" description="Helical" evidence="1">
    <location>
        <begin position="141"/>
        <end position="164"/>
    </location>
</feature>
<accession>A0ABU5DFW7</accession>
<keyword evidence="3" id="KW-0808">Transferase</keyword>